<organism evidence="4 5">
    <name type="scientific">Actinoplanes sandaracinus</name>
    <dbReference type="NCBI Taxonomy" id="3045177"/>
    <lineage>
        <taxon>Bacteria</taxon>
        <taxon>Bacillati</taxon>
        <taxon>Actinomycetota</taxon>
        <taxon>Actinomycetes</taxon>
        <taxon>Micromonosporales</taxon>
        <taxon>Micromonosporaceae</taxon>
        <taxon>Actinoplanes</taxon>
    </lineage>
</organism>
<feature type="compositionally biased region" description="Pro residues" evidence="1">
    <location>
        <begin position="330"/>
        <end position="341"/>
    </location>
</feature>
<proteinExistence type="predicted"/>
<feature type="transmembrane region" description="Helical" evidence="2">
    <location>
        <begin position="288"/>
        <end position="310"/>
    </location>
</feature>
<keyword evidence="4" id="KW-0012">Acyltransferase</keyword>
<keyword evidence="2" id="KW-1133">Transmembrane helix</keyword>
<name>A0ABT6WEU4_9ACTN</name>
<keyword evidence="5" id="KW-1185">Reference proteome</keyword>
<evidence type="ECO:0000313" key="4">
    <source>
        <dbReference type="EMBL" id="MDI6098244.1"/>
    </source>
</evidence>
<sequence length="368" mass="39965">MRNRYLDLLRAVATVRVVIYHITGWAAFTVVFPAMSVMFALAGSLMAASLDRFGVWAVERRIRRLLPSLWVLALIAVPVMLLSGTSAWNAMLLFWGFPIVTPEATGWWVQGLGHVWYLRDFLWMVLLSPLALPVYRRFPLATIVTPYLALSGITLAGITVPPVAQGLALYGGAWLLGFAHHDGHLERLGRKRLLGVAAALAVPAVAWVATHPGPRGWDLNDIPLGNALWSAAFILVALGCVRPVVRGNRALTVLNARALTIYLWHVPAVVAVTRWGERHDMRIDGLVGVAWRIVAVFVLLAVLVAAFGWVEDVAAGRRPALLPGRRIPVPVSPAPAGPAPRRPVHAEPGGPESGRPGRSRPEPAVSVR</sequence>
<dbReference type="Proteomes" id="UP001241758">
    <property type="component" value="Unassembled WGS sequence"/>
</dbReference>
<evidence type="ECO:0000256" key="2">
    <source>
        <dbReference type="SAM" id="Phobius"/>
    </source>
</evidence>
<feature type="transmembrane region" description="Helical" evidence="2">
    <location>
        <begin position="164"/>
        <end position="181"/>
    </location>
</feature>
<feature type="transmembrane region" description="Helical" evidence="2">
    <location>
        <begin position="25"/>
        <end position="48"/>
    </location>
</feature>
<feature type="transmembrane region" description="Helical" evidence="2">
    <location>
        <begin position="69"/>
        <end position="95"/>
    </location>
</feature>
<gene>
    <name evidence="4" type="ORF">QLQ12_06465</name>
</gene>
<reference evidence="4 5" key="1">
    <citation type="submission" date="2023-05" db="EMBL/GenBank/DDBJ databases">
        <title>Actinoplanes sp. NEAU-A12 genome sequencing.</title>
        <authorList>
            <person name="Wang Z.-S."/>
        </authorList>
    </citation>
    <scope>NUCLEOTIDE SEQUENCE [LARGE SCALE GENOMIC DNA]</scope>
    <source>
        <strain evidence="4 5">NEAU-A12</strain>
    </source>
</reference>
<feature type="transmembrane region" description="Helical" evidence="2">
    <location>
        <begin position="222"/>
        <end position="245"/>
    </location>
</feature>
<keyword evidence="4" id="KW-0808">Transferase</keyword>
<keyword evidence="2" id="KW-0472">Membrane</keyword>
<evidence type="ECO:0000259" key="3">
    <source>
        <dbReference type="Pfam" id="PF01757"/>
    </source>
</evidence>
<feature type="domain" description="Acyltransferase 3" evidence="3">
    <location>
        <begin position="3"/>
        <end position="306"/>
    </location>
</feature>
<dbReference type="EMBL" id="JASCTH010000003">
    <property type="protein sequence ID" value="MDI6098244.1"/>
    <property type="molecule type" value="Genomic_DNA"/>
</dbReference>
<feature type="region of interest" description="Disordered" evidence="1">
    <location>
        <begin position="327"/>
        <end position="368"/>
    </location>
</feature>
<dbReference type="GO" id="GO:0016746">
    <property type="term" value="F:acyltransferase activity"/>
    <property type="evidence" value="ECO:0007669"/>
    <property type="project" value="UniProtKB-KW"/>
</dbReference>
<dbReference type="Pfam" id="PF01757">
    <property type="entry name" value="Acyl_transf_3"/>
    <property type="match status" value="1"/>
</dbReference>
<accession>A0ABT6WEU4</accession>
<evidence type="ECO:0000256" key="1">
    <source>
        <dbReference type="SAM" id="MobiDB-lite"/>
    </source>
</evidence>
<feature type="transmembrane region" description="Helical" evidence="2">
    <location>
        <begin position="193"/>
        <end position="210"/>
    </location>
</feature>
<feature type="transmembrane region" description="Helical" evidence="2">
    <location>
        <begin position="138"/>
        <end position="158"/>
    </location>
</feature>
<feature type="compositionally biased region" description="Low complexity" evidence="1">
    <location>
        <begin position="347"/>
        <end position="356"/>
    </location>
</feature>
<evidence type="ECO:0000313" key="5">
    <source>
        <dbReference type="Proteomes" id="UP001241758"/>
    </source>
</evidence>
<keyword evidence="2" id="KW-0812">Transmembrane</keyword>
<feature type="transmembrane region" description="Helical" evidence="2">
    <location>
        <begin position="257"/>
        <end position="276"/>
    </location>
</feature>
<comment type="caution">
    <text evidence="4">The sequence shown here is derived from an EMBL/GenBank/DDBJ whole genome shotgun (WGS) entry which is preliminary data.</text>
</comment>
<dbReference type="EC" id="2.3.1.-" evidence="4"/>
<dbReference type="RefSeq" id="WP_282757795.1">
    <property type="nucleotide sequence ID" value="NZ_JASCTH010000003.1"/>
</dbReference>
<dbReference type="InterPro" id="IPR002656">
    <property type="entry name" value="Acyl_transf_3_dom"/>
</dbReference>
<protein>
    <submittedName>
        <fullName evidence="4">Acyltransferase</fullName>
        <ecNumber evidence="4">2.3.1.-</ecNumber>
    </submittedName>
</protein>